<gene>
    <name evidence="1" type="ORF">Drose_04050</name>
</gene>
<keyword evidence="2" id="KW-1185">Reference proteome</keyword>
<evidence type="ECO:0000313" key="1">
    <source>
        <dbReference type="EMBL" id="UWZ37461.1"/>
    </source>
</evidence>
<protein>
    <submittedName>
        <fullName evidence="1">Uncharacterized protein</fullName>
    </submittedName>
</protein>
<evidence type="ECO:0000313" key="2">
    <source>
        <dbReference type="Proteomes" id="UP001058271"/>
    </source>
</evidence>
<dbReference type="EMBL" id="CP073721">
    <property type="protein sequence ID" value="UWZ37461.1"/>
    <property type="molecule type" value="Genomic_DNA"/>
</dbReference>
<dbReference type="Proteomes" id="UP001058271">
    <property type="component" value="Chromosome"/>
</dbReference>
<accession>A0ABY5Z5Y2</accession>
<dbReference type="RefSeq" id="WP_260726818.1">
    <property type="nucleotide sequence ID" value="NZ_BAAABS010000073.1"/>
</dbReference>
<sequence length="102" mass="11175">MAEVNLAVEILFEGNGTDEQFEAFIEEIAVQLDAIGREHNLAARIADRTAEIDASFEADTFEAAVAAFLGDVRTALHAVGCGTPDWPTFRPTRRIVRELQDA</sequence>
<proteinExistence type="predicted"/>
<reference evidence="1" key="1">
    <citation type="submission" date="2021-04" db="EMBL/GenBank/DDBJ databases">
        <title>Biosynthetic gene clusters of Dactylosporangioum roseum.</title>
        <authorList>
            <person name="Hartkoorn R.C."/>
            <person name="Beaudoing E."/>
            <person name="Hot D."/>
            <person name="Moureu S."/>
        </authorList>
    </citation>
    <scope>NUCLEOTIDE SEQUENCE</scope>
    <source>
        <strain evidence="1">NRRL B-16295</strain>
    </source>
</reference>
<organism evidence="1 2">
    <name type="scientific">Dactylosporangium roseum</name>
    <dbReference type="NCBI Taxonomy" id="47989"/>
    <lineage>
        <taxon>Bacteria</taxon>
        <taxon>Bacillati</taxon>
        <taxon>Actinomycetota</taxon>
        <taxon>Actinomycetes</taxon>
        <taxon>Micromonosporales</taxon>
        <taxon>Micromonosporaceae</taxon>
        <taxon>Dactylosporangium</taxon>
    </lineage>
</organism>
<name>A0ABY5Z5Y2_9ACTN</name>